<accession>A0A9P0CHQ1</accession>
<evidence type="ECO:0000313" key="3">
    <source>
        <dbReference type="Proteomes" id="UP001153636"/>
    </source>
</evidence>
<protein>
    <submittedName>
        <fullName evidence="2">Uncharacterized protein</fullName>
    </submittedName>
</protein>
<dbReference type="AlphaFoldDB" id="A0A9P0CHQ1"/>
<gene>
    <name evidence="2" type="ORF">PSYICH_LOCUS2413</name>
</gene>
<reference evidence="2" key="1">
    <citation type="submission" date="2022-01" db="EMBL/GenBank/DDBJ databases">
        <authorList>
            <person name="King R."/>
        </authorList>
    </citation>
    <scope>NUCLEOTIDE SEQUENCE</scope>
</reference>
<evidence type="ECO:0000256" key="1">
    <source>
        <dbReference type="SAM" id="MobiDB-lite"/>
    </source>
</evidence>
<dbReference type="OrthoDB" id="6776101at2759"/>
<dbReference type="Proteomes" id="UP001153636">
    <property type="component" value="Chromosome 11"/>
</dbReference>
<sequence>MTNTRKNIECEVHQQNLSATFFRLTAMYLCHRQIVKDDNNGKDPSVSEVSKKVISALKNIWENASLQVCKDFDSCKCKIKVLKTEQEFFKDQRRERRMFIGNVDVKLTKVLEKRMRRKIKSVKQLGDQSDPEKSELIGKGTVQDATSSQVEENMSLSESSSTSEIDF</sequence>
<feature type="region of interest" description="Disordered" evidence="1">
    <location>
        <begin position="121"/>
        <end position="167"/>
    </location>
</feature>
<organism evidence="2 3">
    <name type="scientific">Psylliodes chrysocephalus</name>
    <dbReference type="NCBI Taxonomy" id="3402493"/>
    <lineage>
        <taxon>Eukaryota</taxon>
        <taxon>Metazoa</taxon>
        <taxon>Ecdysozoa</taxon>
        <taxon>Arthropoda</taxon>
        <taxon>Hexapoda</taxon>
        <taxon>Insecta</taxon>
        <taxon>Pterygota</taxon>
        <taxon>Neoptera</taxon>
        <taxon>Endopterygota</taxon>
        <taxon>Coleoptera</taxon>
        <taxon>Polyphaga</taxon>
        <taxon>Cucujiformia</taxon>
        <taxon>Chrysomeloidea</taxon>
        <taxon>Chrysomelidae</taxon>
        <taxon>Galerucinae</taxon>
        <taxon>Alticini</taxon>
        <taxon>Psylliodes</taxon>
    </lineage>
</organism>
<name>A0A9P0CHQ1_9CUCU</name>
<feature type="compositionally biased region" description="Low complexity" evidence="1">
    <location>
        <begin position="151"/>
        <end position="167"/>
    </location>
</feature>
<dbReference type="EMBL" id="OV651823">
    <property type="protein sequence ID" value="CAH1101611.1"/>
    <property type="molecule type" value="Genomic_DNA"/>
</dbReference>
<keyword evidence="3" id="KW-1185">Reference proteome</keyword>
<evidence type="ECO:0000313" key="2">
    <source>
        <dbReference type="EMBL" id="CAH1101611.1"/>
    </source>
</evidence>
<proteinExistence type="predicted"/>